<keyword evidence="3" id="KW-0325">Glycoprotein</keyword>
<evidence type="ECO:0000313" key="6">
    <source>
        <dbReference type="Proteomes" id="UP000565521"/>
    </source>
</evidence>
<proteinExistence type="predicted"/>
<reference evidence="5 6" key="1">
    <citation type="submission" date="2020-05" db="EMBL/GenBank/DDBJ databases">
        <title>Hymenobacter terrestris sp. nov. and Hymenobacter lapidiphilus sp. nov., isolated from regoliths in Antarctica.</title>
        <authorList>
            <person name="Sedlacek I."/>
            <person name="Pantucek R."/>
            <person name="Zeman M."/>
            <person name="Holochova P."/>
            <person name="Kralova S."/>
            <person name="Stankova E."/>
            <person name="Sedo O."/>
            <person name="Micenkova L."/>
            <person name="Svec P."/>
            <person name="Gupta V."/>
            <person name="Sood U."/>
            <person name="Korpole U.S."/>
            <person name="Lal R."/>
        </authorList>
    </citation>
    <scope>NUCLEOTIDE SEQUENCE [LARGE SCALE GENOMIC DNA]</scope>
    <source>
        <strain evidence="5 6">P5342</strain>
    </source>
</reference>
<accession>A0A7Y7U6M3</accession>
<comment type="caution">
    <text evidence="5">The sequence shown here is derived from an EMBL/GenBank/DDBJ whole genome shotgun (WGS) entry which is preliminary data.</text>
</comment>
<name>A0A7Y7U6M3_9BACT</name>
<protein>
    <submittedName>
        <fullName evidence="5">Glycosyltransferase family 61 protein</fullName>
    </submittedName>
</protein>
<organism evidence="5 6">
    <name type="scientific">Hymenobacter lapidiphilus</name>
    <dbReference type="NCBI Taxonomy" id="2608003"/>
    <lineage>
        <taxon>Bacteria</taxon>
        <taxon>Pseudomonadati</taxon>
        <taxon>Bacteroidota</taxon>
        <taxon>Cytophagia</taxon>
        <taxon>Cytophagales</taxon>
        <taxon>Hymenobacteraceae</taxon>
        <taxon>Hymenobacter</taxon>
    </lineage>
</organism>
<keyword evidence="2 5" id="KW-0808">Transferase</keyword>
<evidence type="ECO:0000313" key="5">
    <source>
        <dbReference type="EMBL" id="NVO32562.1"/>
    </source>
</evidence>
<evidence type="ECO:0000256" key="3">
    <source>
        <dbReference type="ARBA" id="ARBA00023180"/>
    </source>
</evidence>
<dbReference type="InterPro" id="IPR049625">
    <property type="entry name" value="Glyco_transf_61_cat"/>
</dbReference>
<dbReference type="Pfam" id="PF04577">
    <property type="entry name" value="Glyco_transf_61"/>
    <property type="match status" value="1"/>
</dbReference>
<dbReference type="Proteomes" id="UP000565521">
    <property type="component" value="Unassembled WGS sequence"/>
</dbReference>
<sequence>MLPELSISDLLNRVQRRAGRVLRELLPYQEQYRPTGVHASSRELAARPASGANYWSVVPAHTSHLVLPEGFAEAVPVYESEAHSKPRAEEYMPEAFVLALPHGRLYADNWDSVAIISADNQLVGDVSFQHTRQGWAMLGPAQNNIFSQRYFQEPVPVAGTVLSLLAGGGAAMGNYYHWLIDSLPRLHLVCEAGLLAEVDYFLVYDKYCSFVRESLLALGIRPEQLIDVATHRHLRAERLLVTTPVRGNGRHSPYWVSQFLRAAYLAVPPAAPRFAPRVFISRRDATMRRLLNEPAVEAVLREFDFQTYVLSDLCFADKVNLFSHAEALIGTVGAGMANLMFAAPGTPLLEFHPSTFVEPESVDTAYRAGLVYHWLTGRPSTPASAHHSAARQLDLWIDPVELRTAVSGLLPVPARQGVC</sequence>
<keyword evidence="6" id="KW-1185">Reference proteome</keyword>
<evidence type="ECO:0000256" key="1">
    <source>
        <dbReference type="ARBA" id="ARBA00022676"/>
    </source>
</evidence>
<gene>
    <name evidence="5" type="ORF">HW554_15205</name>
</gene>
<dbReference type="InterPro" id="IPR007657">
    <property type="entry name" value="Glycosyltransferase_61"/>
</dbReference>
<dbReference type="PANTHER" id="PTHR20961">
    <property type="entry name" value="GLYCOSYLTRANSFERASE"/>
    <property type="match status" value="1"/>
</dbReference>
<keyword evidence="1" id="KW-0328">Glycosyltransferase</keyword>
<feature type="domain" description="Glycosyltransferase 61 catalytic" evidence="4">
    <location>
        <begin position="175"/>
        <end position="347"/>
    </location>
</feature>
<dbReference type="AlphaFoldDB" id="A0A7Y7U6M3"/>
<dbReference type="RefSeq" id="WP_176909438.1">
    <property type="nucleotide sequence ID" value="NZ_JABKAU010000032.1"/>
</dbReference>
<dbReference type="PANTHER" id="PTHR20961:SF150">
    <property type="entry name" value="GLYCOSYLTRANSFERASE FAMILY 61 PROTEIN"/>
    <property type="match status" value="1"/>
</dbReference>
<dbReference type="GO" id="GO:0016757">
    <property type="term" value="F:glycosyltransferase activity"/>
    <property type="evidence" value="ECO:0007669"/>
    <property type="project" value="UniProtKB-KW"/>
</dbReference>
<evidence type="ECO:0000256" key="2">
    <source>
        <dbReference type="ARBA" id="ARBA00022679"/>
    </source>
</evidence>
<evidence type="ECO:0000259" key="4">
    <source>
        <dbReference type="Pfam" id="PF04577"/>
    </source>
</evidence>
<dbReference type="EMBL" id="JABKAU010000032">
    <property type="protein sequence ID" value="NVO32562.1"/>
    <property type="molecule type" value="Genomic_DNA"/>
</dbReference>